<dbReference type="Proteomes" id="UP000054018">
    <property type="component" value="Unassembled WGS sequence"/>
</dbReference>
<sequence length="148" mass="16788">LRLVQAHPSLSHPRLPTLPISAHFVQQAHGVIVAFLDSRELIAWNIMPWHQVFHHKLRTRIGSTAYHEGSKTLLVWNLVDGIDVYQLMDCSPYSLNYIRHLQLRVRQNRICHVQFDSDGKKAITGSDNGQVLIWDVSSGQVVQALAHG</sequence>
<keyword evidence="5" id="KW-1185">Reference proteome</keyword>
<reference evidence="5" key="2">
    <citation type="submission" date="2015-01" db="EMBL/GenBank/DDBJ databases">
        <title>Evolutionary Origins and Diversification of the Mycorrhizal Mutualists.</title>
        <authorList>
            <consortium name="DOE Joint Genome Institute"/>
            <consortium name="Mycorrhizal Genomics Consortium"/>
            <person name="Kohler A."/>
            <person name="Kuo A."/>
            <person name="Nagy L.G."/>
            <person name="Floudas D."/>
            <person name="Copeland A."/>
            <person name="Barry K.W."/>
            <person name="Cichocki N."/>
            <person name="Veneault-Fourrey C."/>
            <person name="LaButti K."/>
            <person name="Lindquist E.A."/>
            <person name="Lipzen A."/>
            <person name="Lundell T."/>
            <person name="Morin E."/>
            <person name="Murat C."/>
            <person name="Riley R."/>
            <person name="Ohm R."/>
            <person name="Sun H."/>
            <person name="Tunlid A."/>
            <person name="Henrissat B."/>
            <person name="Grigoriev I.V."/>
            <person name="Hibbett D.S."/>
            <person name="Martin F."/>
        </authorList>
    </citation>
    <scope>NUCLEOTIDE SEQUENCE [LARGE SCALE GENOMIC DNA]</scope>
    <source>
        <strain evidence="5">441</strain>
    </source>
</reference>
<name>A0A0C9XEC0_9AGAM</name>
<evidence type="ECO:0000313" key="4">
    <source>
        <dbReference type="EMBL" id="KIK10655.1"/>
    </source>
</evidence>
<dbReference type="InterPro" id="IPR036322">
    <property type="entry name" value="WD40_repeat_dom_sf"/>
</dbReference>
<dbReference type="HOGENOM" id="CLU_123678_0_0_1"/>
<dbReference type="InterPro" id="IPR001680">
    <property type="entry name" value="WD40_rpt"/>
</dbReference>
<evidence type="ECO:0000256" key="3">
    <source>
        <dbReference type="PROSITE-ProRule" id="PRU00221"/>
    </source>
</evidence>
<dbReference type="Gene3D" id="2.130.10.10">
    <property type="entry name" value="YVTN repeat-like/Quinoprotein amine dehydrogenase"/>
    <property type="match status" value="1"/>
</dbReference>
<dbReference type="InterPro" id="IPR019775">
    <property type="entry name" value="WD40_repeat_CS"/>
</dbReference>
<dbReference type="OrthoDB" id="3238562at2759"/>
<dbReference type="InterPro" id="IPR015943">
    <property type="entry name" value="WD40/YVTN_repeat-like_dom_sf"/>
</dbReference>
<dbReference type="SUPFAM" id="SSF50978">
    <property type="entry name" value="WD40 repeat-like"/>
    <property type="match status" value="1"/>
</dbReference>
<evidence type="ECO:0000313" key="5">
    <source>
        <dbReference type="Proteomes" id="UP000054018"/>
    </source>
</evidence>
<organism evidence="4 5">
    <name type="scientific">Pisolithus microcarpus 441</name>
    <dbReference type="NCBI Taxonomy" id="765257"/>
    <lineage>
        <taxon>Eukaryota</taxon>
        <taxon>Fungi</taxon>
        <taxon>Dikarya</taxon>
        <taxon>Basidiomycota</taxon>
        <taxon>Agaricomycotina</taxon>
        <taxon>Agaricomycetes</taxon>
        <taxon>Agaricomycetidae</taxon>
        <taxon>Boletales</taxon>
        <taxon>Sclerodermatineae</taxon>
        <taxon>Pisolithaceae</taxon>
        <taxon>Pisolithus</taxon>
    </lineage>
</organism>
<reference evidence="4 5" key="1">
    <citation type="submission" date="2014-04" db="EMBL/GenBank/DDBJ databases">
        <authorList>
            <consortium name="DOE Joint Genome Institute"/>
            <person name="Kuo A."/>
            <person name="Kohler A."/>
            <person name="Costa M.D."/>
            <person name="Nagy L.G."/>
            <person name="Floudas D."/>
            <person name="Copeland A."/>
            <person name="Barry K.W."/>
            <person name="Cichocki N."/>
            <person name="Veneault-Fourrey C."/>
            <person name="LaButti K."/>
            <person name="Lindquist E.A."/>
            <person name="Lipzen A."/>
            <person name="Lundell T."/>
            <person name="Morin E."/>
            <person name="Murat C."/>
            <person name="Sun H."/>
            <person name="Tunlid A."/>
            <person name="Henrissat B."/>
            <person name="Grigoriev I.V."/>
            <person name="Hibbett D.S."/>
            <person name="Martin F."/>
            <person name="Nordberg H.P."/>
            <person name="Cantor M.N."/>
            <person name="Hua S.X."/>
        </authorList>
    </citation>
    <scope>NUCLEOTIDE SEQUENCE [LARGE SCALE GENOMIC DNA]</scope>
    <source>
        <strain evidence="4 5">441</strain>
    </source>
</reference>
<dbReference type="PROSITE" id="PS50082">
    <property type="entry name" value="WD_REPEATS_2"/>
    <property type="match status" value="1"/>
</dbReference>
<dbReference type="PROSITE" id="PS50294">
    <property type="entry name" value="WD_REPEATS_REGION"/>
    <property type="match status" value="1"/>
</dbReference>
<evidence type="ECO:0000256" key="1">
    <source>
        <dbReference type="ARBA" id="ARBA00022574"/>
    </source>
</evidence>
<evidence type="ECO:0000256" key="2">
    <source>
        <dbReference type="ARBA" id="ARBA00022737"/>
    </source>
</evidence>
<keyword evidence="2" id="KW-0677">Repeat</keyword>
<dbReference type="EMBL" id="KN834496">
    <property type="protein sequence ID" value="KIK10655.1"/>
    <property type="molecule type" value="Genomic_DNA"/>
</dbReference>
<feature type="repeat" description="WD" evidence="3">
    <location>
        <begin position="103"/>
        <end position="144"/>
    </location>
</feature>
<protein>
    <submittedName>
        <fullName evidence="4">Uncharacterized protein</fullName>
    </submittedName>
</protein>
<dbReference type="STRING" id="765257.A0A0C9XEC0"/>
<dbReference type="PROSITE" id="PS00678">
    <property type="entry name" value="WD_REPEATS_1"/>
    <property type="match status" value="1"/>
</dbReference>
<dbReference type="AlphaFoldDB" id="A0A0C9XEC0"/>
<feature type="non-terminal residue" evidence="4">
    <location>
        <position position="1"/>
    </location>
</feature>
<accession>A0A0C9XEC0</accession>
<keyword evidence="1 3" id="KW-0853">WD repeat</keyword>
<proteinExistence type="predicted"/>
<feature type="non-terminal residue" evidence="4">
    <location>
        <position position="148"/>
    </location>
</feature>
<gene>
    <name evidence="4" type="ORF">PISMIDRAFT_40660</name>
</gene>